<sequence length="412" mass="45677">MLKTELLEIVANGENSGIEFKRDDLRPEALAREIVAMANLRGGMILLGVDDDGTISGIQREDLETWVMNAVFAHVHPMLLPFYEVVTMDDGLRVGVVSFTMGTSKPYVLRHNNREDIYIRVGSTSRLADRETQARLFATGGLFHSETLPVSGAALDALDRARLEDYLVTFAGDRELPQTDDAWQQRLVGLGFMTDVEGRTPVCSIAGLVLFGRSPRRFLRQAGIRWMVFNGIDKGYQALDDTLLDGPLVGRFARREGGGLGEVVENGLIEDLLDRMQGQPLVSTEGEDLGDGLRRERIWHYPPDALREAIVNALAHRDWTRNLEVEIVAYSNRLEVLSPGALQNSMTVEKMLAGQRSPRNTTIVGVLRDYGYVDARGMGVRNKIVPLVRAAAGIEPAFEATEDHVRVVLPRA</sequence>
<dbReference type="Pfam" id="PF13749">
    <property type="entry name" value="HATPase_c_4"/>
    <property type="match status" value="1"/>
</dbReference>
<dbReference type="PANTHER" id="PTHR30595:SF6">
    <property type="entry name" value="SCHLAFEN ALBA-2 DOMAIN-CONTAINING PROTEIN"/>
    <property type="match status" value="1"/>
</dbReference>
<gene>
    <name evidence="2" type="ORF">WT26_25620</name>
</gene>
<name>A0A1B4PZG4_BURCE</name>
<dbReference type="InterPro" id="IPR038475">
    <property type="entry name" value="RecG_C_sf"/>
</dbReference>
<evidence type="ECO:0000313" key="3">
    <source>
        <dbReference type="Proteomes" id="UP000094776"/>
    </source>
</evidence>
<evidence type="ECO:0000313" key="2">
    <source>
        <dbReference type="EMBL" id="AOK19306.1"/>
    </source>
</evidence>
<dbReference type="AlphaFoldDB" id="A0A1B4PZG4"/>
<dbReference type="Gene3D" id="3.30.565.60">
    <property type="match status" value="1"/>
</dbReference>
<proteinExistence type="predicted"/>
<dbReference type="Gene3D" id="3.30.950.30">
    <property type="entry name" value="Schlafen, AAA domain"/>
    <property type="match status" value="1"/>
</dbReference>
<protein>
    <submittedName>
        <fullName evidence="2">Transcriptional regulator</fullName>
    </submittedName>
</protein>
<dbReference type="InterPro" id="IPR038461">
    <property type="entry name" value="Schlafen_AlbA_2_dom_sf"/>
</dbReference>
<organism evidence="2 3">
    <name type="scientific">Burkholderia cepacia</name>
    <name type="common">Pseudomonas cepacia</name>
    <dbReference type="NCBI Taxonomy" id="292"/>
    <lineage>
        <taxon>Bacteria</taxon>
        <taxon>Pseudomonadati</taxon>
        <taxon>Pseudomonadota</taxon>
        <taxon>Betaproteobacteria</taxon>
        <taxon>Burkholderiales</taxon>
        <taxon>Burkholderiaceae</taxon>
        <taxon>Burkholderia</taxon>
        <taxon>Burkholderia cepacia complex</taxon>
    </lineage>
</organism>
<reference evidence="2 3" key="1">
    <citation type="submission" date="2015-12" db="EMBL/GenBank/DDBJ databases">
        <title>Diversity of Burkholderia near neighbor genomes.</title>
        <authorList>
            <person name="Sahl J."/>
            <person name="Wagner D."/>
            <person name="Keim P."/>
        </authorList>
    </citation>
    <scope>NUCLEOTIDE SEQUENCE [LARGE SCALE GENOMIC DNA]</scope>
    <source>
        <strain evidence="2 3">MSMB1184WGS</strain>
    </source>
</reference>
<dbReference type="Pfam" id="PF04326">
    <property type="entry name" value="SLFN_AlbA_2"/>
    <property type="match status" value="1"/>
</dbReference>
<feature type="domain" description="Schlafen AlbA-2" evidence="1">
    <location>
        <begin position="14"/>
        <end position="128"/>
    </location>
</feature>
<evidence type="ECO:0000259" key="1">
    <source>
        <dbReference type="Pfam" id="PF04326"/>
    </source>
</evidence>
<dbReference type="InterPro" id="IPR007421">
    <property type="entry name" value="Schlafen_AlbA_2_dom"/>
</dbReference>
<accession>A0A1B4PZG4</accession>
<dbReference type="RefSeq" id="WP_060293092.1">
    <property type="nucleotide sequence ID" value="NZ_CP013444.1"/>
</dbReference>
<dbReference type="EMBL" id="CP013444">
    <property type="protein sequence ID" value="AOK19306.1"/>
    <property type="molecule type" value="Genomic_DNA"/>
</dbReference>
<dbReference type="Proteomes" id="UP000094776">
    <property type="component" value="Chromosome 2"/>
</dbReference>
<dbReference type="PANTHER" id="PTHR30595">
    <property type="entry name" value="GLPR-RELATED TRANSCRIPTIONAL REPRESSOR"/>
    <property type="match status" value="1"/>
</dbReference>